<proteinExistence type="predicted"/>
<comment type="caution">
    <text evidence="7">The sequence shown here is derived from an EMBL/GenBank/DDBJ whole genome shotgun (WGS) entry which is preliminary data.</text>
</comment>
<feature type="transmembrane region" description="Helical" evidence="6">
    <location>
        <begin position="132"/>
        <end position="153"/>
    </location>
</feature>
<reference evidence="7 8" key="1">
    <citation type="journal article" date="2024" name="IMA Fungus">
        <title>IMA Genome - F19 : A genome assembly and annotation guide to empower mycologists, including annotated draft genome sequences of Ceratocystis pirilliformis, Diaporthe australafricana, Fusarium ophioides, Paecilomyces lecythidis, and Sporothrix stenoceras.</title>
        <authorList>
            <person name="Aylward J."/>
            <person name="Wilson A.M."/>
            <person name="Visagie C.M."/>
            <person name="Spraker J."/>
            <person name="Barnes I."/>
            <person name="Buitendag C."/>
            <person name="Ceriani C."/>
            <person name="Del Mar Angel L."/>
            <person name="du Plessis D."/>
            <person name="Fuchs T."/>
            <person name="Gasser K."/>
            <person name="Kramer D."/>
            <person name="Li W."/>
            <person name="Munsamy K."/>
            <person name="Piso A."/>
            <person name="Price J.L."/>
            <person name="Sonnekus B."/>
            <person name="Thomas C."/>
            <person name="van der Nest A."/>
            <person name="van Dijk A."/>
            <person name="van Heerden A."/>
            <person name="van Vuuren N."/>
            <person name="Yilmaz N."/>
            <person name="Duong T.A."/>
            <person name="van der Merwe N.A."/>
            <person name="Wingfield M.J."/>
            <person name="Wingfield B.D."/>
        </authorList>
    </citation>
    <scope>NUCLEOTIDE SEQUENCE [LARGE SCALE GENOMIC DNA]</scope>
    <source>
        <strain evidence="7 8">CMW 18167</strain>
    </source>
</reference>
<keyword evidence="8" id="KW-1185">Reference proteome</keyword>
<dbReference type="InterPro" id="IPR036259">
    <property type="entry name" value="MFS_trans_sf"/>
</dbReference>
<evidence type="ECO:0000313" key="8">
    <source>
        <dbReference type="Proteomes" id="UP001583193"/>
    </source>
</evidence>
<dbReference type="Pfam" id="PF07690">
    <property type="entry name" value="MFS_1"/>
    <property type="match status" value="1"/>
</dbReference>
<gene>
    <name evidence="7" type="ORF">Plec18167_007146</name>
</gene>
<keyword evidence="5 6" id="KW-0472">Membrane</keyword>
<feature type="transmembrane region" description="Helical" evidence="6">
    <location>
        <begin position="159"/>
        <end position="184"/>
    </location>
</feature>
<feature type="transmembrane region" description="Helical" evidence="6">
    <location>
        <begin position="260"/>
        <end position="282"/>
    </location>
</feature>
<dbReference type="SUPFAM" id="SSF103473">
    <property type="entry name" value="MFS general substrate transporter"/>
    <property type="match status" value="1"/>
</dbReference>
<feature type="transmembrane region" description="Helical" evidence="6">
    <location>
        <begin position="419"/>
        <end position="440"/>
    </location>
</feature>
<evidence type="ECO:0000256" key="3">
    <source>
        <dbReference type="ARBA" id="ARBA00022692"/>
    </source>
</evidence>
<evidence type="ECO:0000256" key="6">
    <source>
        <dbReference type="SAM" id="Phobius"/>
    </source>
</evidence>
<feature type="transmembrane region" description="Helical" evidence="6">
    <location>
        <begin position="331"/>
        <end position="351"/>
    </location>
</feature>
<feature type="transmembrane region" description="Helical" evidence="6">
    <location>
        <begin position="302"/>
        <end position="324"/>
    </location>
</feature>
<dbReference type="PANTHER" id="PTHR43791:SF23">
    <property type="entry name" value="MAJOR FACILITATOR SUPERFAMILY (MFS) PROFILE DOMAIN-CONTAINING PROTEIN"/>
    <property type="match status" value="1"/>
</dbReference>
<evidence type="ECO:0000313" key="7">
    <source>
        <dbReference type="EMBL" id="KAL1871212.1"/>
    </source>
</evidence>
<evidence type="ECO:0008006" key="9">
    <source>
        <dbReference type="Google" id="ProtNLM"/>
    </source>
</evidence>
<feature type="transmembrane region" description="Helical" evidence="6">
    <location>
        <begin position="392"/>
        <end position="413"/>
    </location>
</feature>
<protein>
    <recommendedName>
        <fullName evidence="9">Major facilitator superfamily (MFS) profile domain-containing protein</fullName>
    </recommendedName>
</protein>
<dbReference type="InterPro" id="IPR011701">
    <property type="entry name" value="MFS"/>
</dbReference>
<dbReference type="Proteomes" id="UP001583193">
    <property type="component" value="Unassembled WGS sequence"/>
</dbReference>
<feature type="transmembrane region" description="Helical" evidence="6">
    <location>
        <begin position="357"/>
        <end position="380"/>
    </location>
</feature>
<accession>A0ABR3X6B4</accession>
<evidence type="ECO:0000256" key="4">
    <source>
        <dbReference type="ARBA" id="ARBA00022989"/>
    </source>
</evidence>
<dbReference type="Gene3D" id="1.20.1250.20">
    <property type="entry name" value="MFS general substrate transporter like domains"/>
    <property type="match status" value="2"/>
</dbReference>
<name>A0ABR3X6B4_9EURO</name>
<keyword evidence="3 6" id="KW-0812">Transmembrane</keyword>
<dbReference type="EMBL" id="JAVDPF010000028">
    <property type="protein sequence ID" value="KAL1871212.1"/>
    <property type="molecule type" value="Genomic_DNA"/>
</dbReference>
<evidence type="ECO:0000256" key="5">
    <source>
        <dbReference type="ARBA" id="ARBA00023136"/>
    </source>
</evidence>
<evidence type="ECO:0000256" key="1">
    <source>
        <dbReference type="ARBA" id="ARBA00004141"/>
    </source>
</evidence>
<organism evidence="7 8">
    <name type="scientific">Paecilomyces lecythidis</name>
    <dbReference type="NCBI Taxonomy" id="3004212"/>
    <lineage>
        <taxon>Eukaryota</taxon>
        <taxon>Fungi</taxon>
        <taxon>Dikarya</taxon>
        <taxon>Ascomycota</taxon>
        <taxon>Pezizomycotina</taxon>
        <taxon>Eurotiomycetes</taxon>
        <taxon>Eurotiomycetidae</taxon>
        <taxon>Eurotiales</taxon>
        <taxon>Thermoascaceae</taxon>
        <taxon>Paecilomyces</taxon>
    </lineage>
</organism>
<evidence type="ECO:0000256" key="2">
    <source>
        <dbReference type="ARBA" id="ARBA00022448"/>
    </source>
</evidence>
<keyword evidence="4 6" id="KW-1133">Transmembrane helix</keyword>
<sequence length="480" mass="53355">MSIFSHDGESEPTITATRLKNDGEHEYEEVVIDGGHSYAIMPDRIKRMSLEERDTIAKKVVRKIDFIILHLLTRKFSDIDRQNVSAAKVQGIMEDLSLGADQFSTVISILYVGYIPFQVPSNMIMTSITRPGLYICVAVTVWGTISACTAAVQSYSALLAVRVILGAVEAVFFPGVIYFLSAWYTKEELGKRLAVLYIGQQLGSAFGGLIAAGVLHLDGPEYPHNARILSQTERDIAVWRIEQEAGAGEAHGHMSAVKGLLLAVADFKVWALVLCVIMSQAMNSALNYLPTIVATLGYDETTTLALTAPPYLFACFYFYFISWWSDKRMSLYWPLMSYLFMGMIAFIISLSTTELGAAYFAMMFFPSAAIGPQIMLYKTVNLHLARPYPKRAAAIALLNAIGGTSNIWGSYLWTDGPRFFAGFAMCLGVVITFALIIMWYKVHVLRENKHLEGDEVEVQRAMKGGVTTEQVSMGWRYEGY</sequence>
<dbReference type="PANTHER" id="PTHR43791">
    <property type="entry name" value="PERMEASE-RELATED"/>
    <property type="match status" value="1"/>
</dbReference>
<keyword evidence="2" id="KW-0813">Transport</keyword>
<comment type="subcellular location">
    <subcellularLocation>
        <location evidence="1">Membrane</location>
        <topology evidence="1">Multi-pass membrane protein</topology>
    </subcellularLocation>
</comment>